<dbReference type="InterPro" id="IPR009858">
    <property type="entry name" value="DUF1415"/>
</dbReference>
<comment type="caution">
    <text evidence="1">The sequence shown here is derived from an EMBL/GenBank/DDBJ whole genome shotgun (WGS) entry which is preliminary data.</text>
</comment>
<dbReference type="AlphaFoldDB" id="A0A2N3IIQ6"/>
<reference evidence="1 2" key="1">
    <citation type="submission" date="2017-06" db="EMBL/GenBank/DDBJ databases">
        <title>Raineya orbicola gen. nov., sp. nov. a slightly thermophilic bacterium of the phylum Bacteroidetes and the description of Raineyaceae fam. nov.</title>
        <authorList>
            <person name="Albuquerque L."/>
            <person name="Polonia A.R.M."/>
            <person name="Barroso C."/>
            <person name="Froufe H.J.C."/>
            <person name="Lage O."/>
            <person name="Lobo-Da-Cunha A."/>
            <person name="Egas C."/>
            <person name="Da Costa M.S."/>
        </authorList>
    </citation>
    <scope>NUCLEOTIDE SEQUENCE [LARGE SCALE GENOMIC DNA]</scope>
    <source>
        <strain evidence="1 2">SPSPC-11</strain>
    </source>
</reference>
<dbReference type="Proteomes" id="UP000233387">
    <property type="component" value="Unassembled WGS sequence"/>
</dbReference>
<dbReference type="Pfam" id="PF07209">
    <property type="entry name" value="DUF1415"/>
    <property type="match status" value="1"/>
</dbReference>
<keyword evidence="2" id="KW-1185">Reference proteome</keyword>
<dbReference type="EMBL" id="NKXO01000011">
    <property type="protein sequence ID" value="PKQ70113.1"/>
    <property type="molecule type" value="Genomic_DNA"/>
</dbReference>
<evidence type="ECO:0000313" key="1">
    <source>
        <dbReference type="EMBL" id="PKQ70113.1"/>
    </source>
</evidence>
<evidence type="ECO:0000313" key="2">
    <source>
        <dbReference type="Proteomes" id="UP000233387"/>
    </source>
</evidence>
<gene>
    <name evidence="1" type="ORF">Rain11_0917</name>
</gene>
<accession>A0A2N3IIQ6</accession>
<proteinExistence type="predicted"/>
<protein>
    <recommendedName>
        <fullName evidence="3">DUF1415 domain-containing protein</fullName>
    </recommendedName>
</protein>
<name>A0A2N3IIQ6_9BACT</name>
<sequence length="182" mass="20991">MLSAKEKKEILQITRNWVETFIIGLNLCPFAKVPYEKNAVRFVIGEAKTMKGFLEIFAREIEFLEKNPTTETTLVILPALGKIELFQAFMQFCEEMIILNAWIQKYQIVSFHPLMRFEGIPTDSPQQLTGIAPYPILHILRVPSVESLGAQIKKDVQAENDKKLSQLAKEDVKKLWEKVLRK</sequence>
<evidence type="ECO:0008006" key="3">
    <source>
        <dbReference type="Google" id="ProtNLM"/>
    </source>
</evidence>
<organism evidence="1 2">
    <name type="scientific">Raineya orbicola</name>
    <dbReference type="NCBI Taxonomy" id="2016530"/>
    <lineage>
        <taxon>Bacteria</taxon>
        <taxon>Pseudomonadati</taxon>
        <taxon>Bacteroidota</taxon>
        <taxon>Cytophagia</taxon>
        <taxon>Cytophagales</taxon>
        <taxon>Raineyaceae</taxon>
        <taxon>Raineya</taxon>
    </lineage>
</organism>